<dbReference type="AlphaFoldDB" id="A0A6A5BW92"/>
<dbReference type="EMBL" id="VFQX01000013">
    <property type="protein sequence ID" value="KAF0981517.1"/>
    <property type="molecule type" value="Genomic_DNA"/>
</dbReference>
<dbReference type="OrthoDB" id="21085at2759"/>
<evidence type="ECO:0000313" key="4">
    <source>
        <dbReference type="Proteomes" id="UP000444721"/>
    </source>
</evidence>
<dbReference type="VEuPathDB" id="AmoebaDB:NF0046220"/>
<reference evidence="3 4" key="1">
    <citation type="journal article" date="2019" name="Sci. Rep.">
        <title>Nanopore sequencing improves the draft genome of the human pathogenic amoeba Naegleria fowleri.</title>
        <authorList>
            <person name="Liechti N."/>
            <person name="Schurch N."/>
            <person name="Bruggmann R."/>
            <person name="Wittwer M."/>
        </authorList>
    </citation>
    <scope>NUCLEOTIDE SEQUENCE [LARGE SCALE GENOMIC DNA]</scope>
    <source>
        <strain evidence="3 4">ATCC 30894</strain>
    </source>
</reference>
<gene>
    <name evidence="3" type="ORF">FDP41_012174</name>
</gene>
<dbReference type="GeneID" id="68119389"/>
<evidence type="ECO:0000259" key="2">
    <source>
        <dbReference type="PROSITE" id="PS51205"/>
    </source>
</evidence>
<evidence type="ECO:0000313" key="3">
    <source>
        <dbReference type="EMBL" id="KAF0981517.1"/>
    </source>
</evidence>
<dbReference type="Proteomes" id="UP000444721">
    <property type="component" value="Unassembled WGS sequence"/>
</dbReference>
<dbReference type="SUPFAM" id="SSF109993">
    <property type="entry name" value="VPS9 domain"/>
    <property type="match status" value="1"/>
</dbReference>
<keyword evidence="4" id="KW-1185">Reference proteome</keyword>
<dbReference type="GO" id="GO:0030139">
    <property type="term" value="C:endocytic vesicle"/>
    <property type="evidence" value="ECO:0007669"/>
    <property type="project" value="TreeGrafter"/>
</dbReference>
<name>A0A6A5BW92_NAEFO</name>
<dbReference type="GO" id="GO:0031267">
    <property type="term" value="F:small GTPase binding"/>
    <property type="evidence" value="ECO:0007669"/>
    <property type="project" value="TreeGrafter"/>
</dbReference>
<dbReference type="PROSITE" id="PS51205">
    <property type="entry name" value="VPS9"/>
    <property type="match status" value="1"/>
</dbReference>
<proteinExistence type="predicted"/>
<dbReference type="InterPro" id="IPR003123">
    <property type="entry name" value="VPS9"/>
</dbReference>
<evidence type="ECO:0000256" key="1">
    <source>
        <dbReference type="SAM" id="MobiDB-lite"/>
    </source>
</evidence>
<feature type="region of interest" description="Disordered" evidence="1">
    <location>
        <begin position="442"/>
        <end position="472"/>
    </location>
</feature>
<dbReference type="PANTHER" id="PTHR23101">
    <property type="entry name" value="RAB GDP/GTP EXCHANGE FACTOR"/>
    <property type="match status" value="1"/>
</dbReference>
<dbReference type="VEuPathDB" id="AmoebaDB:FDP41_012174"/>
<dbReference type="GO" id="GO:0005085">
    <property type="term" value="F:guanyl-nucleotide exchange factor activity"/>
    <property type="evidence" value="ECO:0007669"/>
    <property type="project" value="InterPro"/>
</dbReference>
<feature type="domain" description="VPS9" evidence="2">
    <location>
        <begin position="185"/>
        <end position="338"/>
    </location>
</feature>
<dbReference type="PANTHER" id="PTHR23101:SF25">
    <property type="entry name" value="GTPASE-ACTIVATING PROTEIN AND VPS9 DOMAIN-CONTAINING PROTEIN 1"/>
    <property type="match status" value="1"/>
</dbReference>
<sequence length="509" mass="59094">MTELRHFHMSNSNTGKEDLVTQRKWDGLFASFTDAINYEKRNLQIAQFQNLLKKKKAQEDSVSPMSRVKIQDTLQTYLTDAMSRKLTKITYDNLTQINNFKICKSFNWKYHQSDIQSTASAKYHIPHALDDFHSFVIFLFEKTCFIIGADATVLFGHKKLLYELKDHVLSRIYNALFTIYKFCYQEQDNMYKFKTLALSTISMRELGVKEGFIPTDEIVLFENPYDQCIKKLREISTEYTTAHQKLDVLVQVGKELITAIDFIEEKKRGKISDRGADDTLPVYLYVFIQAQIPNVYSTFKFLLDFMDEKAQTTEQGYRFSVFENAIQYIPMIDSSIRDTNGILVPTFVLEDRLESCVKKIRKESREAGDVPRLLWMSSLFIVVGSTLSEQSQTHTCGNTTGISNVIPITHKQHKELLNRYHKHAERILKCISLQLEVQELSPLPTTPTAETPVSPREQEDWTPLQKKMSNADSTPRMVTKQFVIIVEQVYPSHIYFKLARKLEELLEEN</sequence>
<dbReference type="Gene3D" id="1.20.1050.80">
    <property type="entry name" value="VPS9 domain"/>
    <property type="match status" value="1"/>
</dbReference>
<comment type="caution">
    <text evidence="3">The sequence shown here is derived from an EMBL/GenBank/DDBJ whole genome shotgun (WGS) entry which is preliminary data.</text>
</comment>
<dbReference type="RefSeq" id="XP_044566230.1">
    <property type="nucleotide sequence ID" value="XM_044702664.1"/>
</dbReference>
<dbReference type="GO" id="GO:0016192">
    <property type="term" value="P:vesicle-mediated transport"/>
    <property type="evidence" value="ECO:0007669"/>
    <property type="project" value="InterPro"/>
</dbReference>
<dbReference type="Pfam" id="PF02204">
    <property type="entry name" value="VPS9"/>
    <property type="match status" value="1"/>
</dbReference>
<dbReference type="VEuPathDB" id="AmoebaDB:NfTy_038550"/>
<organism evidence="3 4">
    <name type="scientific">Naegleria fowleri</name>
    <name type="common">Brain eating amoeba</name>
    <dbReference type="NCBI Taxonomy" id="5763"/>
    <lineage>
        <taxon>Eukaryota</taxon>
        <taxon>Discoba</taxon>
        <taxon>Heterolobosea</taxon>
        <taxon>Tetramitia</taxon>
        <taxon>Eutetramitia</taxon>
        <taxon>Vahlkampfiidae</taxon>
        <taxon>Naegleria</taxon>
    </lineage>
</organism>
<dbReference type="InterPro" id="IPR037191">
    <property type="entry name" value="VPS9_dom_sf"/>
</dbReference>
<accession>A0A6A5BW92</accession>
<protein>
    <recommendedName>
        <fullName evidence="2">VPS9 domain-containing protein</fullName>
    </recommendedName>
</protein>
<dbReference type="GO" id="GO:0005829">
    <property type="term" value="C:cytosol"/>
    <property type="evidence" value="ECO:0007669"/>
    <property type="project" value="TreeGrafter"/>
</dbReference>
<dbReference type="InterPro" id="IPR045046">
    <property type="entry name" value="Vps9-like"/>
</dbReference>